<dbReference type="InterPro" id="IPR016772">
    <property type="entry name" value="UCP020408"/>
</dbReference>
<evidence type="ECO:0000313" key="3">
    <source>
        <dbReference type="Proteomes" id="UP001589738"/>
    </source>
</evidence>
<protein>
    <submittedName>
        <fullName evidence="2">DUF2325 domain-containing protein</fullName>
    </submittedName>
</protein>
<comment type="caution">
    <text evidence="2">The sequence shown here is derived from an EMBL/GenBank/DDBJ whole genome shotgun (WGS) entry which is preliminary data.</text>
</comment>
<comment type="similarity">
    <text evidence="1">Belongs to the UPF0751 family.</text>
</comment>
<evidence type="ECO:0000256" key="1">
    <source>
        <dbReference type="ARBA" id="ARBA00007189"/>
    </source>
</evidence>
<dbReference type="Proteomes" id="UP001589738">
    <property type="component" value="Unassembled WGS sequence"/>
</dbReference>
<sequence length="98" mass="10517">MFGGSQETTYKQIGKKYGVNVLFHCGKSRNGGNKKEFKTIVKKADVVVILLGALGHVSMDIVKEVCKEQGIQMITHDGRGASGAIQKCVSFFNTPAAA</sequence>
<evidence type="ECO:0000313" key="2">
    <source>
        <dbReference type="EMBL" id="MFC0476960.1"/>
    </source>
</evidence>
<organism evidence="2 3">
    <name type="scientific">Robertmurraya beringensis</name>
    <dbReference type="NCBI Taxonomy" id="641660"/>
    <lineage>
        <taxon>Bacteria</taxon>
        <taxon>Bacillati</taxon>
        <taxon>Bacillota</taxon>
        <taxon>Bacilli</taxon>
        <taxon>Bacillales</taxon>
        <taxon>Bacillaceae</taxon>
        <taxon>Robertmurraya</taxon>
    </lineage>
</organism>
<dbReference type="Pfam" id="PF10087">
    <property type="entry name" value="DUF2325"/>
    <property type="match status" value="1"/>
</dbReference>
<reference evidence="2 3" key="1">
    <citation type="submission" date="2024-09" db="EMBL/GenBank/DDBJ databases">
        <authorList>
            <person name="Sun Q."/>
            <person name="Mori K."/>
        </authorList>
    </citation>
    <scope>NUCLEOTIDE SEQUENCE [LARGE SCALE GENOMIC DNA]</scope>
    <source>
        <strain evidence="2 3">CGMCC 1.9126</strain>
    </source>
</reference>
<accession>A0ABV6KVB1</accession>
<name>A0ABV6KVB1_9BACI</name>
<keyword evidence="3" id="KW-1185">Reference proteome</keyword>
<dbReference type="RefSeq" id="WP_377058708.1">
    <property type="nucleotide sequence ID" value="NZ_JBHLUU010000114.1"/>
</dbReference>
<gene>
    <name evidence="2" type="ORF">ACFFHF_17285</name>
</gene>
<dbReference type="EMBL" id="JBHLUU010000114">
    <property type="protein sequence ID" value="MFC0476960.1"/>
    <property type="molecule type" value="Genomic_DNA"/>
</dbReference>
<proteinExistence type="inferred from homology"/>